<sequence>MITTTWLAPSADLLGLGGADVRTSGSTMSGAAAPFQGTGLPAVACRRTAPVTAATGTNALVTGRRRVHEPLVERFLAPTYLPTNDGTTLGIHSPGRPQS</sequence>
<dbReference type="RefSeq" id="WP_163203180.1">
    <property type="nucleotide sequence ID" value="NZ_JAAGWG010000007.1"/>
</dbReference>
<protein>
    <submittedName>
        <fullName evidence="1">Uncharacterized protein</fullName>
    </submittedName>
</protein>
<proteinExistence type="predicted"/>
<dbReference type="EMBL" id="JAAGWG010000007">
    <property type="protein sequence ID" value="NEK85309.1"/>
    <property type="molecule type" value="Genomic_DNA"/>
</dbReference>
<dbReference type="Proteomes" id="UP000479241">
    <property type="component" value="Unassembled WGS sequence"/>
</dbReference>
<reference evidence="1 2" key="1">
    <citation type="submission" date="2019-12" db="EMBL/GenBank/DDBJ databases">
        <title>the WGS of Blastococcus saxobsidens 67B17.</title>
        <authorList>
            <person name="Jiang Z."/>
        </authorList>
    </citation>
    <scope>NUCLEOTIDE SEQUENCE [LARGE SCALE GENOMIC DNA]</scope>
    <source>
        <strain evidence="1 2">67B17</strain>
    </source>
</reference>
<organism evidence="1 2">
    <name type="scientific">Blastococcus saxobsidens</name>
    <dbReference type="NCBI Taxonomy" id="138336"/>
    <lineage>
        <taxon>Bacteria</taxon>
        <taxon>Bacillati</taxon>
        <taxon>Actinomycetota</taxon>
        <taxon>Actinomycetes</taxon>
        <taxon>Geodermatophilales</taxon>
        <taxon>Geodermatophilaceae</taxon>
        <taxon>Blastococcus</taxon>
    </lineage>
</organism>
<comment type="caution">
    <text evidence="1">The sequence shown here is derived from an EMBL/GenBank/DDBJ whole genome shotgun (WGS) entry which is preliminary data.</text>
</comment>
<accession>A0A6L9W0R3</accession>
<dbReference type="AlphaFoldDB" id="A0A6L9W0R3"/>
<gene>
    <name evidence="1" type="ORF">GCU60_05970</name>
</gene>
<name>A0A6L9W0R3_9ACTN</name>
<evidence type="ECO:0000313" key="1">
    <source>
        <dbReference type="EMBL" id="NEK85309.1"/>
    </source>
</evidence>
<evidence type="ECO:0000313" key="2">
    <source>
        <dbReference type="Proteomes" id="UP000479241"/>
    </source>
</evidence>